<sequence length="85" mass="8441">MRRIVSAESVAPPPPAAAGGSEGAPGGACSDTPIYDALLAEWKQERKHAPGGAAPGGLGRPQRTASAASLSPAPAPYVPQRRAAS</sequence>
<name>A0A7H1BH42_9ACTN</name>
<dbReference type="AlphaFoldDB" id="A0A7H1BH42"/>
<dbReference type="Proteomes" id="UP000516428">
    <property type="component" value="Chromosome"/>
</dbReference>
<evidence type="ECO:0000313" key="2">
    <source>
        <dbReference type="EMBL" id="QNS08047.1"/>
    </source>
</evidence>
<proteinExistence type="predicted"/>
<reference evidence="2 3" key="1">
    <citation type="submission" date="2020-09" db="EMBL/GenBank/DDBJ databases">
        <title>A novel species.</title>
        <authorList>
            <person name="Gao J."/>
        </authorList>
    </citation>
    <scope>NUCLEOTIDE SEQUENCE [LARGE SCALE GENOMIC DNA]</scope>
    <source>
        <strain evidence="2 3">CRXT-Y-14</strain>
    </source>
</reference>
<feature type="compositionally biased region" description="Low complexity" evidence="1">
    <location>
        <begin position="1"/>
        <end position="10"/>
    </location>
</feature>
<evidence type="ECO:0000256" key="1">
    <source>
        <dbReference type="SAM" id="MobiDB-lite"/>
    </source>
</evidence>
<feature type="region of interest" description="Disordered" evidence="1">
    <location>
        <begin position="1"/>
        <end position="32"/>
    </location>
</feature>
<keyword evidence="3" id="KW-1185">Reference proteome</keyword>
<dbReference type="KEGG" id="sxn:IAG42_33505"/>
<protein>
    <submittedName>
        <fullName evidence="2">Uncharacterized protein</fullName>
    </submittedName>
</protein>
<feature type="region of interest" description="Disordered" evidence="1">
    <location>
        <begin position="45"/>
        <end position="85"/>
    </location>
</feature>
<gene>
    <name evidence="2" type="ORF">IAG42_33505</name>
</gene>
<organism evidence="2 3">
    <name type="scientific">Streptomyces xanthii</name>
    <dbReference type="NCBI Taxonomy" id="2768069"/>
    <lineage>
        <taxon>Bacteria</taxon>
        <taxon>Bacillati</taxon>
        <taxon>Actinomycetota</taxon>
        <taxon>Actinomycetes</taxon>
        <taxon>Kitasatosporales</taxon>
        <taxon>Streptomycetaceae</taxon>
        <taxon>Streptomyces</taxon>
    </lineage>
</organism>
<dbReference type="EMBL" id="CP061281">
    <property type="protein sequence ID" value="QNS08047.1"/>
    <property type="molecule type" value="Genomic_DNA"/>
</dbReference>
<accession>A0A7H1BH42</accession>
<dbReference type="RefSeq" id="WP_188340708.1">
    <property type="nucleotide sequence ID" value="NZ_CP061281.1"/>
</dbReference>
<evidence type="ECO:0000313" key="3">
    <source>
        <dbReference type="Proteomes" id="UP000516428"/>
    </source>
</evidence>